<evidence type="ECO:0000313" key="3">
    <source>
        <dbReference type="Proteomes" id="UP000735302"/>
    </source>
</evidence>
<name>A0AAV4CLD9_9GAST</name>
<evidence type="ECO:0000313" key="2">
    <source>
        <dbReference type="EMBL" id="GFO32568.1"/>
    </source>
</evidence>
<dbReference type="Proteomes" id="UP000735302">
    <property type="component" value="Unassembled WGS sequence"/>
</dbReference>
<gene>
    <name evidence="2" type="ORF">PoB_005907300</name>
</gene>
<reference evidence="2 3" key="1">
    <citation type="journal article" date="2021" name="Elife">
        <title>Chloroplast acquisition without the gene transfer in kleptoplastic sea slugs, Plakobranchus ocellatus.</title>
        <authorList>
            <person name="Maeda T."/>
            <person name="Takahashi S."/>
            <person name="Yoshida T."/>
            <person name="Shimamura S."/>
            <person name="Takaki Y."/>
            <person name="Nagai Y."/>
            <person name="Toyoda A."/>
            <person name="Suzuki Y."/>
            <person name="Arimoto A."/>
            <person name="Ishii H."/>
            <person name="Satoh N."/>
            <person name="Nishiyama T."/>
            <person name="Hasebe M."/>
            <person name="Maruyama T."/>
            <person name="Minagawa J."/>
            <person name="Obokata J."/>
            <person name="Shigenobu S."/>
        </authorList>
    </citation>
    <scope>NUCLEOTIDE SEQUENCE [LARGE SCALE GENOMIC DNA]</scope>
</reference>
<accession>A0AAV4CLD9</accession>
<evidence type="ECO:0000256" key="1">
    <source>
        <dbReference type="SAM" id="MobiDB-lite"/>
    </source>
</evidence>
<sequence>MARGEAHGKTGVLSQALSQAVHGGLTVKCAADLHSWCTATSPKAKSNQICRDRPESGISIVPGTRGFHQVEKVDDFIIKARNLACFYDGCRLDKRSCCINKDFVDAYTIIKLKNSFLNPLLILKFPNAKSCFIKNDINSTELQKSQRWRLYLGPGDSFFSGAGDTRIAHRFRCKKTHKFSITKYSIFENSKICKSQFNSQCEAESTASDQQSVAASEEAPELTTSTPAEGPAEGAVHKKQHPVLPSTLLPCLPNYQNWTTVTVKTFDKLLVGLIQLILN</sequence>
<feature type="region of interest" description="Disordered" evidence="1">
    <location>
        <begin position="208"/>
        <end position="239"/>
    </location>
</feature>
<organism evidence="2 3">
    <name type="scientific">Plakobranchus ocellatus</name>
    <dbReference type="NCBI Taxonomy" id="259542"/>
    <lineage>
        <taxon>Eukaryota</taxon>
        <taxon>Metazoa</taxon>
        <taxon>Spiralia</taxon>
        <taxon>Lophotrochozoa</taxon>
        <taxon>Mollusca</taxon>
        <taxon>Gastropoda</taxon>
        <taxon>Heterobranchia</taxon>
        <taxon>Euthyneura</taxon>
        <taxon>Panpulmonata</taxon>
        <taxon>Sacoglossa</taxon>
        <taxon>Placobranchoidea</taxon>
        <taxon>Plakobranchidae</taxon>
        <taxon>Plakobranchus</taxon>
    </lineage>
</organism>
<protein>
    <submittedName>
        <fullName evidence="2">Uncharacterized protein</fullName>
    </submittedName>
</protein>
<dbReference type="EMBL" id="BLXT01006630">
    <property type="protein sequence ID" value="GFO32568.1"/>
    <property type="molecule type" value="Genomic_DNA"/>
</dbReference>
<comment type="caution">
    <text evidence="2">The sequence shown here is derived from an EMBL/GenBank/DDBJ whole genome shotgun (WGS) entry which is preliminary data.</text>
</comment>
<keyword evidence="3" id="KW-1185">Reference proteome</keyword>
<dbReference type="AlphaFoldDB" id="A0AAV4CLD9"/>
<proteinExistence type="predicted"/>